<evidence type="ECO:0000313" key="3">
    <source>
        <dbReference type="Proteomes" id="UP001162741"/>
    </source>
</evidence>
<dbReference type="RefSeq" id="WP_264280079.1">
    <property type="nucleotide sequence ID" value="NZ_CP107006.1"/>
</dbReference>
<evidence type="ECO:0000256" key="1">
    <source>
        <dbReference type="SAM" id="SignalP"/>
    </source>
</evidence>
<keyword evidence="1" id="KW-0732">Signal</keyword>
<organism evidence="2 3">
    <name type="scientific">Chitinophaga horti</name>
    <dbReference type="NCBI Taxonomy" id="2920382"/>
    <lineage>
        <taxon>Bacteria</taxon>
        <taxon>Pseudomonadati</taxon>
        <taxon>Bacteroidota</taxon>
        <taxon>Chitinophagia</taxon>
        <taxon>Chitinophagales</taxon>
        <taxon>Chitinophagaceae</taxon>
        <taxon>Chitinophaga</taxon>
    </lineage>
</organism>
<feature type="chain" id="PRO_5045425967" evidence="1">
    <location>
        <begin position="20"/>
        <end position="53"/>
    </location>
</feature>
<name>A0ABY6IWE6_9BACT</name>
<keyword evidence="3" id="KW-1185">Reference proteome</keyword>
<gene>
    <name evidence="2" type="ORF">MKQ68_16545</name>
</gene>
<sequence length="53" mass="6109">MKKIIGSFISLLACLFAHAQCPEPTAMYQSLKRHWADRKETSEDIGIRRFKGK</sequence>
<reference evidence="2" key="1">
    <citation type="submission" date="2022-10" db="EMBL/GenBank/DDBJ databases">
        <title>Chitinophaga sp. nov., isolated from soil.</title>
        <authorList>
            <person name="Jeon C.O."/>
        </authorList>
    </citation>
    <scope>NUCLEOTIDE SEQUENCE</scope>
    <source>
        <strain evidence="2">R8</strain>
    </source>
</reference>
<accession>A0ABY6IWE6</accession>
<protein>
    <submittedName>
        <fullName evidence="2">Uncharacterized protein</fullName>
    </submittedName>
</protein>
<dbReference type="Proteomes" id="UP001162741">
    <property type="component" value="Chromosome"/>
</dbReference>
<dbReference type="EMBL" id="CP107006">
    <property type="protein sequence ID" value="UYQ91699.1"/>
    <property type="molecule type" value="Genomic_DNA"/>
</dbReference>
<evidence type="ECO:0000313" key="2">
    <source>
        <dbReference type="EMBL" id="UYQ91699.1"/>
    </source>
</evidence>
<feature type="signal peptide" evidence="1">
    <location>
        <begin position="1"/>
        <end position="19"/>
    </location>
</feature>
<proteinExistence type="predicted"/>